<evidence type="ECO:0000259" key="2">
    <source>
        <dbReference type="PROSITE" id="PS50837"/>
    </source>
</evidence>
<dbReference type="Gene3D" id="3.40.50.300">
    <property type="entry name" value="P-loop containing nucleotide triphosphate hydrolases"/>
    <property type="match status" value="1"/>
</dbReference>
<dbReference type="AlphaFoldDB" id="A0AAD7B3Y6"/>
<reference evidence="3" key="1">
    <citation type="submission" date="2023-03" db="EMBL/GenBank/DDBJ databases">
        <title>Massive genome expansion in bonnet fungi (Mycena s.s.) driven by repeated elements and novel gene families across ecological guilds.</title>
        <authorList>
            <consortium name="Lawrence Berkeley National Laboratory"/>
            <person name="Harder C.B."/>
            <person name="Miyauchi S."/>
            <person name="Viragh M."/>
            <person name="Kuo A."/>
            <person name="Thoen E."/>
            <person name="Andreopoulos B."/>
            <person name="Lu D."/>
            <person name="Skrede I."/>
            <person name="Drula E."/>
            <person name="Henrissat B."/>
            <person name="Morin E."/>
            <person name="Kohler A."/>
            <person name="Barry K."/>
            <person name="LaButti K."/>
            <person name="Morin E."/>
            <person name="Salamov A."/>
            <person name="Lipzen A."/>
            <person name="Mereny Z."/>
            <person name="Hegedus B."/>
            <person name="Baldrian P."/>
            <person name="Stursova M."/>
            <person name="Weitz H."/>
            <person name="Taylor A."/>
            <person name="Grigoriev I.V."/>
            <person name="Nagy L.G."/>
            <person name="Martin F."/>
            <person name="Kauserud H."/>
        </authorList>
    </citation>
    <scope>NUCLEOTIDE SEQUENCE</scope>
    <source>
        <strain evidence="3">9284</strain>
    </source>
</reference>
<dbReference type="InterPro" id="IPR027417">
    <property type="entry name" value="P-loop_NTPase"/>
</dbReference>
<protein>
    <recommendedName>
        <fullName evidence="2">NACHT domain-containing protein</fullName>
    </recommendedName>
</protein>
<feature type="domain" description="NACHT" evidence="2">
    <location>
        <begin position="245"/>
        <end position="396"/>
    </location>
</feature>
<dbReference type="Pfam" id="PF24883">
    <property type="entry name" value="NPHP3_N"/>
    <property type="match status" value="1"/>
</dbReference>
<dbReference type="PANTHER" id="PTHR10039">
    <property type="entry name" value="AMELOGENIN"/>
    <property type="match status" value="1"/>
</dbReference>
<gene>
    <name evidence="3" type="ORF">FB45DRAFT_1122568</name>
</gene>
<organism evidence="3 4">
    <name type="scientific">Roridomyces roridus</name>
    <dbReference type="NCBI Taxonomy" id="1738132"/>
    <lineage>
        <taxon>Eukaryota</taxon>
        <taxon>Fungi</taxon>
        <taxon>Dikarya</taxon>
        <taxon>Basidiomycota</taxon>
        <taxon>Agaricomycotina</taxon>
        <taxon>Agaricomycetes</taxon>
        <taxon>Agaricomycetidae</taxon>
        <taxon>Agaricales</taxon>
        <taxon>Marasmiineae</taxon>
        <taxon>Mycenaceae</taxon>
        <taxon>Roridomyces</taxon>
    </lineage>
</organism>
<comment type="caution">
    <text evidence="3">The sequence shown here is derived from an EMBL/GenBank/DDBJ whole genome shotgun (WGS) entry which is preliminary data.</text>
</comment>
<dbReference type="SUPFAM" id="SSF52540">
    <property type="entry name" value="P-loop containing nucleoside triphosphate hydrolases"/>
    <property type="match status" value="1"/>
</dbReference>
<evidence type="ECO:0000313" key="4">
    <source>
        <dbReference type="Proteomes" id="UP001221142"/>
    </source>
</evidence>
<dbReference type="PANTHER" id="PTHR10039:SF17">
    <property type="entry name" value="FUNGAL STAND N-TERMINAL GOODBYE DOMAIN-CONTAINING PROTEIN-RELATED"/>
    <property type="match status" value="1"/>
</dbReference>
<evidence type="ECO:0000313" key="3">
    <source>
        <dbReference type="EMBL" id="KAJ7609914.1"/>
    </source>
</evidence>
<name>A0AAD7B3Y6_9AGAR</name>
<accession>A0AAD7B3Y6</accession>
<dbReference type="Proteomes" id="UP001221142">
    <property type="component" value="Unassembled WGS sequence"/>
</dbReference>
<keyword evidence="1" id="KW-0677">Repeat</keyword>
<keyword evidence="4" id="KW-1185">Reference proteome</keyword>
<sequence>MASHRANRKRDALVDNAIPLLDFAADALDLVPIPGLSLIAQGLSLLITRVKDTRTNDDARRLFLAEAQLLCNTLTKMATTAKESISTLDDNDGHTKQAVLHGIAQSEDLQRRVESLKSTIQHLCSSADHLKVGKGASGFLKGLVYASGNAALLAEMKESLAKAVSNFQMEGQISIENVLAEVIQSAKDIRRALKDAEEQKVLDSIPRADAGYRCVDELKSGFFPGTRQELFKELNQWLDDPDQLPVYFLSGGAGLGKSSIAHQLCTRLDSSAQDGPSLGASFFFVRRGGELESARLFFSSLAHQLAISQPFLRPYIIGAAREYLNRGSRQQMGYTFHELFRHAFERAVLTFPKSVVVVIDGLDECGERGLIPDLLELLLELPTILPGIRIFLTARPEPYIQSVLTSASALPRISHHSLNDTVYNWQGDVRLYLEQTVPKIGSYGDFLRDNPGQLQRLIKRAAGVFNFARVAVGFLDAYHDHPEEQFALLLSDLGTGLSALDTLYLQILSSAFPPEGWSVPPRAARLRFFLVLIGLAREPLSPEAMAFFRLETQISKADIISMNDRLRSVLLINSDGRIIPLHATFTEFLLDSQRCVDRLYYVDRAAGSALLASACMGAFTFPTISDYIKGGERSPIRQYVRYAKTHWCSHLAAAQFNGSLKGDLNHFVNHQIPVYTRVNPAWYRETASGDLECWFSKGGEDGTPVMIEHAKSEAYHKLMWITFSNSKAKFPDVSAADFTRLLRRKKHEELAVRRGVDLTVTGADLVRFRAAHDALMDQIRAAESECVWLNPELGWSASLGNNST</sequence>
<evidence type="ECO:0000256" key="1">
    <source>
        <dbReference type="ARBA" id="ARBA00022737"/>
    </source>
</evidence>
<dbReference type="InterPro" id="IPR007111">
    <property type="entry name" value="NACHT_NTPase"/>
</dbReference>
<dbReference type="PROSITE" id="PS50837">
    <property type="entry name" value="NACHT"/>
    <property type="match status" value="1"/>
</dbReference>
<dbReference type="EMBL" id="JARKIF010000037">
    <property type="protein sequence ID" value="KAJ7609914.1"/>
    <property type="molecule type" value="Genomic_DNA"/>
</dbReference>
<proteinExistence type="predicted"/>
<dbReference type="InterPro" id="IPR056884">
    <property type="entry name" value="NPHP3-like_N"/>
</dbReference>